<dbReference type="EMBL" id="CP136337">
    <property type="protein sequence ID" value="WOB11290.1"/>
    <property type="molecule type" value="Genomic_DNA"/>
</dbReference>
<dbReference type="SUPFAM" id="SSF109604">
    <property type="entry name" value="HD-domain/PDEase-like"/>
    <property type="match status" value="1"/>
</dbReference>
<gene>
    <name evidence="1" type="ORF">RXV79_27040</name>
</gene>
<dbReference type="RefSeq" id="WP_316704517.1">
    <property type="nucleotide sequence ID" value="NZ_CP136337.1"/>
</dbReference>
<organism evidence="1 2">
    <name type="scientific">Piscinibacter gummiphilus</name>
    <dbReference type="NCBI Taxonomy" id="946333"/>
    <lineage>
        <taxon>Bacteria</taxon>
        <taxon>Pseudomonadati</taxon>
        <taxon>Pseudomonadota</taxon>
        <taxon>Betaproteobacteria</taxon>
        <taxon>Burkholderiales</taxon>
        <taxon>Sphaerotilaceae</taxon>
        <taxon>Piscinibacter</taxon>
    </lineage>
</organism>
<proteinExistence type="predicted"/>
<dbReference type="Proteomes" id="UP001303946">
    <property type="component" value="Plasmid unnamed1"/>
</dbReference>
<protein>
    <submittedName>
        <fullName evidence="1">HD domain-containing protein</fullName>
    </submittedName>
</protein>
<dbReference type="Gene3D" id="1.10.3210.10">
    <property type="entry name" value="Hypothetical protein af1432"/>
    <property type="match status" value="1"/>
</dbReference>
<keyword evidence="1" id="KW-0614">Plasmid</keyword>
<geneLocation type="plasmid" evidence="1 2">
    <name>unnamed1</name>
</geneLocation>
<evidence type="ECO:0000313" key="2">
    <source>
        <dbReference type="Proteomes" id="UP001303946"/>
    </source>
</evidence>
<name>A0ABZ0D215_9BURK</name>
<keyword evidence="2" id="KW-1185">Reference proteome</keyword>
<evidence type="ECO:0000313" key="1">
    <source>
        <dbReference type="EMBL" id="WOB11290.1"/>
    </source>
</evidence>
<accession>A0ABZ0D215</accession>
<reference evidence="1 2" key="1">
    <citation type="submission" date="2023-10" db="EMBL/GenBank/DDBJ databases">
        <title>Bacteria for the degradation of biodegradable plastic PBAT(Polybutylene adipate terephthalate).</title>
        <authorList>
            <person name="Weon H.-Y."/>
            <person name="Yeon J."/>
        </authorList>
    </citation>
    <scope>NUCLEOTIDE SEQUENCE [LARGE SCALE GENOMIC DNA]</scope>
    <source>
        <strain evidence="1 2">SBD 7-3</strain>
        <plasmid evidence="1 2">unnamed1</plasmid>
    </source>
</reference>
<sequence length="160" mass="17453">MKILEAFSYASQLHAGHVDLAGRPYIDHLSRVCRAVQERGGSIYQQIASLFHDALEDGKATVDELLATGVPRLAVDLVLILTRRHNETYAQYILRVSASPDAGLIKQADIEDNLQPERLGLLDAAKRDGLKKRYAKALEALACADGLSTSLQQAPSDVLC</sequence>